<dbReference type="AlphaFoldDB" id="A0A2V1DYU7"/>
<dbReference type="InterPro" id="IPR001394">
    <property type="entry name" value="Peptidase_C19_UCH"/>
</dbReference>
<evidence type="ECO:0000256" key="4">
    <source>
        <dbReference type="ARBA" id="ARBA00022670"/>
    </source>
</evidence>
<comment type="catalytic activity">
    <reaction evidence="1">
        <text>Thiol-dependent hydrolysis of ester, thioester, amide, peptide and isopeptide bonds formed by the C-terminal Gly of ubiquitin (a 76-residue protein attached to proteins as an intracellular targeting signal).</text>
        <dbReference type="EC" id="3.4.19.12"/>
    </reaction>
</comment>
<dbReference type="PANTHER" id="PTHR24006">
    <property type="entry name" value="UBIQUITIN CARBOXYL-TERMINAL HYDROLASE"/>
    <property type="match status" value="1"/>
</dbReference>
<dbReference type="EMBL" id="KZ805343">
    <property type="protein sequence ID" value="PVI02395.1"/>
    <property type="molecule type" value="Genomic_DNA"/>
</dbReference>
<organism evidence="10 11">
    <name type="scientific">Periconia macrospinosa</name>
    <dbReference type="NCBI Taxonomy" id="97972"/>
    <lineage>
        <taxon>Eukaryota</taxon>
        <taxon>Fungi</taxon>
        <taxon>Dikarya</taxon>
        <taxon>Ascomycota</taxon>
        <taxon>Pezizomycotina</taxon>
        <taxon>Dothideomycetes</taxon>
        <taxon>Pleosporomycetidae</taxon>
        <taxon>Pleosporales</taxon>
        <taxon>Massarineae</taxon>
        <taxon>Periconiaceae</taxon>
        <taxon>Periconia</taxon>
    </lineage>
</organism>
<evidence type="ECO:0000256" key="6">
    <source>
        <dbReference type="ARBA" id="ARBA00022801"/>
    </source>
</evidence>
<dbReference type="InterPro" id="IPR038765">
    <property type="entry name" value="Papain-like_cys_pep_sf"/>
</dbReference>
<dbReference type="PROSITE" id="PS50235">
    <property type="entry name" value="USP_3"/>
    <property type="match status" value="1"/>
</dbReference>
<comment type="similarity">
    <text evidence="2">Belongs to the peptidase C19 family.</text>
</comment>
<dbReference type="GO" id="GO:0016579">
    <property type="term" value="P:protein deubiquitination"/>
    <property type="evidence" value="ECO:0007669"/>
    <property type="project" value="InterPro"/>
</dbReference>
<sequence length="741" mass="81133">MSGFYHDDDDGHRAFHAFNDRRSALEISATTTTAKVLTALLGLFIVFKALEFFGYPVWLWIHMATARINTFSLASRTPPAETTSDGEQPTTMIQKGGQLLGSVFGLNSTSLLQKGVRGVTTFSGGVGSSHVPPGLGNWDNSCFQNSVIQGMSALPSLRDYLSKTTAENRSFDINTTNGALFDIISKLADPNHPGGHFWIRGKLKSMSTFQQQDAQEYYSKIMDALDKEVQAASKNKRKSSASFLEATKSLEKTKKIKTAAPADGTIKEEGEDDQESSEQKTVLPNPLDGLLAQRVGCIKCGYSEGLQLIPFNCLTVSLGTGSVYDIRDCLTTYTELEHIEGVECAKCTLLRNRDALAKVAATSNIYKERLELVEEALEDEDFNDKTLVKKFNIPKKNWATTTKSRQAVIARAPKALVMHVNRSIFNEWTGQLQKNDATVFYPQILDLGNWCLGNQPSETNAPDNAVEEWPRDPVKSMLGDPEAEPVMDSPFQYRLRAAVTHFGTHGSGHYVCFRPHPKRANAEEDITEEAEESKVEEQWWRFSDESVYPVAEEQAHQGNVFMLFYERIDGPGDLADEAEASSNAVTVPEDLPLPPLETAASYSPLDGAAIDIPLPGEDSDAESLLDISTSEPLTPPTIAESSPSSTETTPSPPSNSENDRSAYPTPPPEECSTAPSEADSEDMQDTESTLFTSEDESPVFPIDPAQLKIAHSPQLMRTAGNSPARRRGGGGRRSLPMVSAL</sequence>
<dbReference type="Gene3D" id="3.90.70.10">
    <property type="entry name" value="Cysteine proteinases"/>
    <property type="match status" value="1"/>
</dbReference>
<proteinExistence type="inferred from homology"/>
<dbReference type="CDD" id="cd02662">
    <property type="entry name" value="Peptidase_C19F"/>
    <property type="match status" value="1"/>
</dbReference>
<feature type="region of interest" description="Disordered" evidence="8">
    <location>
        <begin position="257"/>
        <end position="282"/>
    </location>
</feature>
<evidence type="ECO:0000256" key="3">
    <source>
        <dbReference type="ARBA" id="ARBA00012759"/>
    </source>
</evidence>
<protein>
    <recommendedName>
        <fullName evidence="3">ubiquitinyl hydrolase 1</fullName>
        <ecNumber evidence="3">3.4.19.12</ecNumber>
    </recommendedName>
</protein>
<gene>
    <name evidence="10" type="ORF">DM02DRAFT_305642</name>
</gene>
<dbReference type="GO" id="GO:0006508">
    <property type="term" value="P:proteolysis"/>
    <property type="evidence" value="ECO:0007669"/>
    <property type="project" value="UniProtKB-KW"/>
</dbReference>
<dbReference type="EC" id="3.4.19.12" evidence="3"/>
<dbReference type="STRING" id="97972.A0A2V1DYU7"/>
<dbReference type="GO" id="GO:0005829">
    <property type="term" value="C:cytosol"/>
    <property type="evidence" value="ECO:0007669"/>
    <property type="project" value="TreeGrafter"/>
</dbReference>
<evidence type="ECO:0000313" key="10">
    <source>
        <dbReference type="EMBL" id="PVI02395.1"/>
    </source>
</evidence>
<reference evidence="10 11" key="1">
    <citation type="journal article" date="2018" name="Sci. Rep.">
        <title>Comparative genomics provides insights into the lifestyle and reveals functional heterogeneity of dark septate endophytic fungi.</title>
        <authorList>
            <person name="Knapp D.G."/>
            <person name="Nemeth J.B."/>
            <person name="Barry K."/>
            <person name="Hainaut M."/>
            <person name="Henrissat B."/>
            <person name="Johnson J."/>
            <person name="Kuo A."/>
            <person name="Lim J.H.P."/>
            <person name="Lipzen A."/>
            <person name="Nolan M."/>
            <person name="Ohm R.A."/>
            <person name="Tamas L."/>
            <person name="Grigoriev I.V."/>
            <person name="Spatafora J.W."/>
            <person name="Nagy L.G."/>
            <person name="Kovacs G.M."/>
        </authorList>
    </citation>
    <scope>NUCLEOTIDE SEQUENCE [LARGE SCALE GENOMIC DNA]</scope>
    <source>
        <strain evidence="10 11">DSE2036</strain>
    </source>
</reference>
<dbReference type="SUPFAM" id="SSF54001">
    <property type="entry name" value="Cysteine proteinases"/>
    <property type="match status" value="1"/>
</dbReference>
<feature type="region of interest" description="Disordered" evidence="8">
    <location>
        <begin position="574"/>
        <end position="600"/>
    </location>
</feature>
<keyword evidence="4" id="KW-0645">Protease</keyword>
<keyword evidence="5" id="KW-0833">Ubl conjugation pathway</keyword>
<keyword evidence="11" id="KW-1185">Reference proteome</keyword>
<dbReference type="Pfam" id="PF00443">
    <property type="entry name" value="UCH"/>
    <property type="match status" value="1"/>
</dbReference>
<dbReference type="InterPro" id="IPR050164">
    <property type="entry name" value="Peptidase_C19"/>
</dbReference>
<feature type="compositionally biased region" description="Low complexity" evidence="8">
    <location>
        <begin position="636"/>
        <end position="649"/>
    </location>
</feature>
<dbReference type="GO" id="GO:0004843">
    <property type="term" value="F:cysteine-type deubiquitinase activity"/>
    <property type="evidence" value="ECO:0007669"/>
    <property type="project" value="UniProtKB-EC"/>
</dbReference>
<dbReference type="OrthoDB" id="2020758at2759"/>
<evidence type="ECO:0000259" key="9">
    <source>
        <dbReference type="PROSITE" id="PS50235"/>
    </source>
</evidence>
<dbReference type="PANTHER" id="PTHR24006:SF888">
    <property type="entry name" value="UBIQUITIN CARBOXYL-TERMINAL HYDROLASE 30"/>
    <property type="match status" value="1"/>
</dbReference>
<dbReference type="Proteomes" id="UP000244855">
    <property type="component" value="Unassembled WGS sequence"/>
</dbReference>
<feature type="region of interest" description="Disordered" evidence="8">
    <location>
        <begin position="628"/>
        <end position="741"/>
    </location>
</feature>
<dbReference type="GO" id="GO:0005634">
    <property type="term" value="C:nucleus"/>
    <property type="evidence" value="ECO:0007669"/>
    <property type="project" value="TreeGrafter"/>
</dbReference>
<evidence type="ECO:0000313" key="11">
    <source>
        <dbReference type="Proteomes" id="UP000244855"/>
    </source>
</evidence>
<name>A0A2V1DYU7_9PLEO</name>
<evidence type="ECO:0000256" key="7">
    <source>
        <dbReference type="ARBA" id="ARBA00022807"/>
    </source>
</evidence>
<keyword evidence="7" id="KW-0788">Thiol protease</keyword>
<evidence type="ECO:0000256" key="2">
    <source>
        <dbReference type="ARBA" id="ARBA00009085"/>
    </source>
</evidence>
<dbReference type="InterPro" id="IPR028889">
    <property type="entry name" value="USP"/>
</dbReference>
<evidence type="ECO:0000256" key="5">
    <source>
        <dbReference type="ARBA" id="ARBA00022786"/>
    </source>
</evidence>
<accession>A0A2V1DYU7</accession>
<feature type="domain" description="USP" evidence="9">
    <location>
        <begin position="133"/>
        <end position="568"/>
    </location>
</feature>
<evidence type="ECO:0000256" key="8">
    <source>
        <dbReference type="SAM" id="MobiDB-lite"/>
    </source>
</evidence>
<evidence type="ECO:0000256" key="1">
    <source>
        <dbReference type="ARBA" id="ARBA00000707"/>
    </source>
</evidence>
<keyword evidence="6" id="KW-0378">Hydrolase</keyword>